<dbReference type="PROSITE" id="PS51352">
    <property type="entry name" value="THIOREDOXIN_2"/>
    <property type="match status" value="1"/>
</dbReference>
<dbReference type="InterPro" id="IPR036249">
    <property type="entry name" value="Thioredoxin-like_sf"/>
</dbReference>
<accession>A0A7W9T1L9</accession>
<keyword evidence="8" id="KW-1185">Reference proteome</keyword>
<evidence type="ECO:0000256" key="1">
    <source>
        <dbReference type="ARBA" id="ARBA00004196"/>
    </source>
</evidence>
<keyword evidence="4" id="KW-0676">Redox-active center</keyword>
<feature type="chain" id="PRO_5031094440" evidence="5">
    <location>
        <begin position="21"/>
        <end position="495"/>
    </location>
</feature>
<dbReference type="InterPro" id="IPR050553">
    <property type="entry name" value="Thioredoxin_ResA/DsbE_sf"/>
</dbReference>
<name>A0A7W9T1L9_9BACT</name>
<evidence type="ECO:0000256" key="2">
    <source>
        <dbReference type="ARBA" id="ARBA00022748"/>
    </source>
</evidence>
<comment type="subcellular location">
    <subcellularLocation>
        <location evidence="1">Cell envelope</location>
    </subcellularLocation>
</comment>
<feature type="domain" description="Thioredoxin" evidence="6">
    <location>
        <begin position="346"/>
        <end position="489"/>
    </location>
</feature>
<dbReference type="RefSeq" id="WP_183404218.1">
    <property type="nucleotide sequence ID" value="NZ_JACHGG010000003.1"/>
</dbReference>
<keyword evidence="3" id="KW-1015">Disulfide bond</keyword>
<dbReference type="Pfam" id="PF08534">
    <property type="entry name" value="Redoxin"/>
    <property type="match status" value="1"/>
</dbReference>
<sequence length="495" mass="54142">MNYKLLVSVFLLSGCAAVRSTPPPTPAAAPKPATTAVLRGTVLNAQPGDSVRLWRQQPGQLQRTAQAVAIAPDGTFRLRAEKVSDSLDVQFVVGNALTLYLRAGDSLDVTVDRKNFYETLRFRGRGAHVNNYLARVQQHFDFDFDSLPESQAGPAGPAEFAQRVDAYQQRQLDTLAAWQARAPLPTPLLRLRRRVLAQQRVLSLLRYAGNVKGTTKQEPVLPATYFGSVRELHWPAEGVFACRPAEMQTVACMLGAYRYAFLVAPSGRLAATPGTGEQLYARTTADFGETTLRDQLVGDLLINQLYDFPDEGRVAVQAALPAFRRHNRDSTIARNLRAAWRSTAGLQAGSLAPDFTLRDASGKNVALHSFRGKVVYLDFWYSSCAPCLAEAPAAARLKKQFQGRDVVFLYVSVDRKAEDWHRALAKYPLTGPTSVHLLDPGATQAAAAYGVGGYPNYWVIGRDGRIYRSAAPRPSAGAETVTLLEQALTATHSGR</sequence>
<evidence type="ECO:0000313" key="7">
    <source>
        <dbReference type="EMBL" id="MBB6059310.1"/>
    </source>
</evidence>
<dbReference type="PANTHER" id="PTHR42852">
    <property type="entry name" value="THIOL:DISULFIDE INTERCHANGE PROTEIN DSBE"/>
    <property type="match status" value="1"/>
</dbReference>
<dbReference type="EMBL" id="JACHGG010000003">
    <property type="protein sequence ID" value="MBB6059310.1"/>
    <property type="molecule type" value="Genomic_DNA"/>
</dbReference>
<protein>
    <submittedName>
        <fullName evidence="7">Peroxiredoxin</fullName>
    </submittedName>
</protein>
<evidence type="ECO:0000256" key="3">
    <source>
        <dbReference type="ARBA" id="ARBA00023157"/>
    </source>
</evidence>
<proteinExistence type="predicted"/>
<dbReference type="SUPFAM" id="SSF52833">
    <property type="entry name" value="Thioredoxin-like"/>
    <property type="match status" value="1"/>
</dbReference>
<keyword evidence="2" id="KW-0201">Cytochrome c-type biogenesis</keyword>
<dbReference type="CDD" id="cd02966">
    <property type="entry name" value="TlpA_like_family"/>
    <property type="match status" value="1"/>
</dbReference>
<dbReference type="GO" id="GO:0030313">
    <property type="term" value="C:cell envelope"/>
    <property type="evidence" value="ECO:0007669"/>
    <property type="project" value="UniProtKB-SubCell"/>
</dbReference>
<keyword evidence="5" id="KW-0732">Signal</keyword>
<evidence type="ECO:0000313" key="8">
    <source>
        <dbReference type="Proteomes" id="UP000532746"/>
    </source>
</evidence>
<gene>
    <name evidence="7" type="ORF">HNQ93_002170</name>
</gene>
<dbReference type="InterPro" id="IPR013766">
    <property type="entry name" value="Thioredoxin_domain"/>
</dbReference>
<feature type="signal peptide" evidence="5">
    <location>
        <begin position="1"/>
        <end position="20"/>
    </location>
</feature>
<evidence type="ECO:0000256" key="4">
    <source>
        <dbReference type="ARBA" id="ARBA00023284"/>
    </source>
</evidence>
<dbReference type="AlphaFoldDB" id="A0A7W9T1L9"/>
<dbReference type="PANTHER" id="PTHR42852:SF6">
    <property type="entry name" value="THIOL:DISULFIDE INTERCHANGE PROTEIN DSBE"/>
    <property type="match status" value="1"/>
</dbReference>
<evidence type="ECO:0000256" key="5">
    <source>
        <dbReference type="SAM" id="SignalP"/>
    </source>
</evidence>
<evidence type="ECO:0000259" key="6">
    <source>
        <dbReference type="PROSITE" id="PS51352"/>
    </source>
</evidence>
<dbReference type="Gene3D" id="3.40.30.10">
    <property type="entry name" value="Glutaredoxin"/>
    <property type="match status" value="1"/>
</dbReference>
<dbReference type="GO" id="GO:0017004">
    <property type="term" value="P:cytochrome complex assembly"/>
    <property type="evidence" value="ECO:0007669"/>
    <property type="project" value="UniProtKB-KW"/>
</dbReference>
<reference evidence="7 8" key="1">
    <citation type="submission" date="2020-08" db="EMBL/GenBank/DDBJ databases">
        <title>Genomic Encyclopedia of Type Strains, Phase IV (KMG-IV): sequencing the most valuable type-strain genomes for metagenomic binning, comparative biology and taxonomic classification.</title>
        <authorList>
            <person name="Goeker M."/>
        </authorList>
    </citation>
    <scope>NUCLEOTIDE SEQUENCE [LARGE SCALE GENOMIC DNA]</scope>
    <source>
        <strain evidence="7 8">DSM 26718</strain>
    </source>
</reference>
<dbReference type="InterPro" id="IPR013740">
    <property type="entry name" value="Redoxin"/>
</dbReference>
<dbReference type="GO" id="GO:0016491">
    <property type="term" value="F:oxidoreductase activity"/>
    <property type="evidence" value="ECO:0007669"/>
    <property type="project" value="InterPro"/>
</dbReference>
<comment type="caution">
    <text evidence="7">The sequence shown here is derived from an EMBL/GenBank/DDBJ whole genome shotgun (WGS) entry which is preliminary data.</text>
</comment>
<organism evidence="7 8">
    <name type="scientific">Hymenobacter luteus</name>
    <dbReference type="NCBI Taxonomy" id="1411122"/>
    <lineage>
        <taxon>Bacteria</taxon>
        <taxon>Pseudomonadati</taxon>
        <taxon>Bacteroidota</taxon>
        <taxon>Cytophagia</taxon>
        <taxon>Cytophagales</taxon>
        <taxon>Hymenobacteraceae</taxon>
        <taxon>Hymenobacter</taxon>
    </lineage>
</organism>
<dbReference type="Proteomes" id="UP000532746">
    <property type="component" value="Unassembled WGS sequence"/>
</dbReference>
<dbReference type="PROSITE" id="PS51257">
    <property type="entry name" value="PROKAR_LIPOPROTEIN"/>
    <property type="match status" value="1"/>
</dbReference>